<accession>A0A1W1BA43</accession>
<name>A0A1W1BA43_9ZZZZ</name>
<proteinExistence type="predicted"/>
<protein>
    <submittedName>
        <fullName evidence="1">Uncharacterized protein</fullName>
    </submittedName>
</protein>
<dbReference type="EMBL" id="FPHC01000009">
    <property type="protein sequence ID" value="SFV50295.1"/>
    <property type="molecule type" value="Genomic_DNA"/>
</dbReference>
<gene>
    <name evidence="1" type="ORF">MNB_SV-6-1234</name>
</gene>
<evidence type="ECO:0000313" key="1">
    <source>
        <dbReference type="EMBL" id="SFV50295.1"/>
    </source>
</evidence>
<reference evidence="1" key="1">
    <citation type="submission" date="2016-10" db="EMBL/GenBank/DDBJ databases">
        <authorList>
            <person name="de Groot N.N."/>
        </authorList>
    </citation>
    <scope>NUCLEOTIDE SEQUENCE</scope>
</reference>
<organism evidence="1">
    <name type="scientific">hydrothermal vent metagenome</name>
    <dbReference type="NCBI Taxonomy" id="652676"/>
    <lineage>
        <taxon>unclassified sequences</taxon>
        <taxon>metagenomes</taxon>
        <taxon>ecological metagenomes</taxon>
    </lineage>
</organism>
<sequence>MTIDALINLTDGTLQNEPTINAIEGASVYYSKIEHGDLFISSDSDEIDNALSNGAYAIIYDDETITIRDPEIAWIKVHSIQDAAFKLLRYVILEKEADFFLLSEHESTFLKMILLQKSNISFISSDWRKAFEQILNSSQKLFVGTNEILMKHIKPDIKKLTKEAQGYPINDTLFRSTFKIGNYVYQDRELVPFHLEYLLRVVELCDSQDLPYSIDRIKYTKHFMPVFIDGDLNRANSAKSDRVVIFTDNLKDINQAREYIKYNGTWVKSIVLTPPKVKVENITRPIWFETEDDVRDTLKNVHFNYAFVYTLDRSILNQIKKEYTLF</sequence>
<dbReference type="AlphaFoldDB" id="A0A1W1BA43"/>